<protein>
    <submittedName>
        <fullName evidence="1">Uncharacterized protein</fullName>
    </submittedName>
</protein>
<gene>
    <name evidence="1" type="ORF">O181_021985</name>
</gene>
<evidence type="ECO:0000313" key="1">
    <source>
        <dbReference type="EMBL" id="MBW0482270.1"/>
    </source>
</evidence>
<keyword evidence="2" id="KW-1185">Reference proteome</keyword>
<organism evidence="1 2">
    <name type="scientific">Austropuccinia psidii MF-1</name>
    <dbReference type="NCBI Taxonomy" id="1389203"/>
    <lineage>
        <taxon>Eukaryota</taxon>
        <taxon>Fungi</taxon>
        <taxon>Dikarya</taxon>
        <taxon>Basidiomycota</taxon>
        <taxon>Pucciniomycotina</taxon>
        <taxon>Pucciniomycetes</taxon>
        <taxon>Pucciniales</taxon>
        <taxon>Sphaerophragmiaceae</taxon>
        <taxon>Austropuccinia</taxon>
    </lineage>
</organism>
<dbReference type="Proteomes" id="UP000765509">
    <property type="component" value="Unassembled WGS sequence"/>
</dbReference>
<reference evidence="1" key="1">
    <citation type="submission" date="2021-03" db="EMBL/GenBank/DDBJ databases">
        <title>Draft genome sequence of rust myrtle Austropuccinia psidii MF-1, a brazilian biotype.</title>
        <authorList>
            <person name="Quecine M.C."/>
            <person name="Pachon D.M.R."/>
            <person name="Bonatelli M.L."/>
            <person name="Correr F.H."/>
            <person name="Franceschini L.M."/>
            <person name="Leite T.F."/>
            <person name="Margarido G.R.A."/>
            <person name="Almeida C.A."/>
            <person name="Ferrarezi J.A."/>
            <person name="Labate C.A."/>
        </authorList>
    </citation>
    <scope>NUCLEOTIDE SEQUENCE</scope>
    <source>
        <strain evidence="1">MF-1</strain>
    </source>
</reference>
<name>A0A9Q3CFL8_9BASI</name>
<accession>A0A9Q3CFL8</accession>
<proteinExistence type="predicted"/>
<dbReference type="EMBL" id="AVOT02006716">
    <property type="protein sequence ID" value="MBW0482270.1"/>
    <property type="molecule type" value="Genomic_DNA"/>
</dbReference>
<sequence>MSTFQNLQPFFSFSRRREERFPFPFPDTQVVQRREQWPVCVTQQYPNMVNEGKYSLAKLLRRVDRNSREIIMYANDRMIPGTASEEMGSKFVWYKDELINDLQRTIDDLGRDN</sequence>
<comment type="caution">
    <text evidence="1">The sequence shown here is derived from an EMBL/GenBank/DDBJ whole genome shotgun (WGS) entry which is preliminary data.</text>
</comment>
<evidence type="ECO:0000313" key="2">
    <source>
        <dbReference type="Proteomes" id="UP000765509"/>
    </source>
</evidence>
<dbReference type="AlphaFoldDB" id="A0A9Q3CFL8"/>